<proteinExistence type="predicted"/>
<keyword evidence="2" id="KW-1185">Reference proteome</keyword>
<organism evidence="1 2">
    <name type="scientific">Cymbomonas tetramitiformis</name>
    <dbReference type="NCBI Taxonomy" id="36881"/>
    <lineage>
        <taxon>Eukaryota</taxon>
        <taxon>Viridiplantae</taxon>
        <taxon>Chlorophyta</taxon>
        <taxon>Pyramimonadophyceae</taxon>
        <taxon>Pyramimonadales</taxon>
        <taxon>Pyramimonadaceae</taxon>
        <taxon>Cymbomonas</taxon>
    </lineage>
</organism>
<name>A0AAE0H3G1_9CHLO</name>
<comment type="caution">
    <text evidence="1">The sequence shown here is derived from an EMBL/GenBank/DDBJ whole genome shotgun (WGS) entry which is preliminary data.</text>
</comment>
<evidence type="ECO:0000313" key="2">
    <source>
        <dbReference type="Proteomes" id="UP001190700"/>
    </source>
</evidence>
<dbReference type="AlphaFoldDB" id="A0AAE0H3G1"/>
<dbReference type="EMBL" id="LGRX02000195">
    <property type="protein sequence ID" value="KAK3289223.1"/>
    <property type="molecule type" value="Genomic_DNA"/>
</dbReference>
<evidence type="ECO:0000313" key="1">
    <source>
        <dbReference type="EMBL" id="KAK3289223.1"/>
    </source>
</evidence>
<gene>
    <name evidence="1" type="ORF">CYMTET_3339</name>
</gene>
<reference evidence="1 2" key="1">
    <citation type="journal article" date="2015" name="Genome Biol. Evol.">
        <title>Comparative Genomics of a Bacterivorous Green Alga Reveals Evolutionary Causalities and Consequences of Phago-Mixotrophic Mode of Nutrition.</title>
        <authorList>
            <person name="Burns J.A."/>
            <person name="Paasch A."/>
            <person name="Narechania A."/>
            <person name="Kim E."/>
        </authorList>
    </citation>
    <scope>NUCLEOTIDE SEQUENCE [LARGE SCALE GENOMIC DNA]</scope>
    <source>
        <strain evidence="1 2">PLY_AMNH</strain>
    </source>
</reference>
<sequence>MTAVLQLAVDYDRWGIALSQTRQIKELMSKFKLPAKTFHNPMDVNLVIQKPEHPDLTLVTPYLSLLGSLLWVARPDAEMSSTGSENVAASVVGQRAMSAIHIIVELFGFIRITQQEPGVSALALSTAFPAADTSWMQRAATFFENHVMGYGQMGPASPLHYRDAEPVPDSSLYALPHAVPVPFDGTGYGDGPREYHSQRSGMYGTFGPFIPRLELPVAVMIGNQADSSILRNGMLSTKIKHVLIRFHCFRGCVCAGFLVPVYINTLLNLADIFTKPLPGLKDKVRVIISMIESFMDVIRPRPSGAGDS</sequence>
<accession>A0AAE0H3G1</accession>
<dbReference type="Proteomes" id="UP001190700">
    <property type="component" value="Unassembled WGS sequence"/>
</dbReference>
<protein>
    <submittedName>
        <fullName evidence="1">Uncharacterized protein</fullName>
    </submittedName>
</protein>